<dbReference type="RefSeq" id="WP_184670448.1">
    <property type="nucleotide sequence ID" value="NZ_BAABAI010000024.1"/>
</dbReference>
<evidence type="ECO:0000313" key="1">
    <source>
        <dbReference type="EMBL" id="MBB4966456.1"/>
    </source>
</evidence>
<dbReference type="EMBL" id="JACHJS010000001">
    <property type="protein sequence ID" value="MBB4966456.1"/>
    <property type="molecule type" value="Genomic_DNA"/>
</dbReference>
<dbReference type="Proteomes" id="UP000542674">
    <property type="component" value="Unassembled WGS sequence"/>
</dbReference>
<dbReference type="InterPro" id="IPR025680">
    <property type="entry name" value="DddI"/>
</dbReference>
<organism evidence="1 2">
    <name type="scientific">Saccharothrix violaceirubra</name>
    <dbReference type="NCBI Taxonomy" id="413306"/>
    <lineage>
        <taxon>Bacteria</taxon>
        <taxon>Bacillati</taxon>
        <taxon>Actinomycetota</taxon>
        <taxon>Actinomycetes</taxon>
        <taxon>Pseudonocardiales</taxon>
        <taxon>Pseudonocardiaceae</taxon>
        <taxon>Saccharothrix</taxon>
    </lineage>
</organism>
<reference evidence="1 2" key="1">
    <citation type="submission" date="2020-08" db="EMBL/GenBank/DDBJ databases">
        <title>Sequencing the genomes of 1000 actinobacteria strains.</title>
        <authorList>
            <person name="Klenk H.-P."/>
        </authorList>
    </citation>
    <scope>NUCLEOTIDE SEQUENCE [LARGE SCALE GENOMIC DNA]</scope>
    <source>
        <strain evidence="1 2">DSM 45084</strain>
    </source>
</reference>
<comment type="caution">
    <text evidence="1">The sequence shown here is derived from an EMBL/GenBank/DDBJ whole genome shotgun (WGS) entry which is preliminary data.</text>
</comment>
<protein>
    <recommendedName>
        <fullName evidence="3">Immunity protein Imm1</fullName>
    </recommendedName>
</protein>
<dbReference type="Pfam" id="PF14430">
    <property type="entry name" value="Imm1"/>
    <property type="match status" value="1"/>
</dbReference>
<proteinExistence type="predicted"/>
<accession>A0A7W7T4N4</accession>
<evidence type="ECO:0008006" key="3">
    <source>
        <dbReference type="Google" id="ProtNLM"/>
    </source>
</evidence>
<gene>
    <name evidence="1" type="ORF">F4559_003815</name>
</gene>
<dbReference type="AlphaFoldDB" id="A0A7W7T4N4"/>
<name>A0A7W7T4N4_9PSEU</name>
<evidence type="ECO:0000313" key="2">
    <source>
        <dbReference type="Proteomes" id="UP000542674"/>
    </source>
</evidence>
<sequence length="137" mass="14876">MVTLQAIFDRETAGNPAIIRTQDELDAVIERVRTLSTGHPCPAIVEITDADDPWNRPFVNAGIGEHRGFVQENWEPPRATLGDPGVEGVVVYDIQGSRAEIPADQEVSLDVVREVLAAHLSGGGRAPDDFPLLRVVD</sequence>
<keyword evidence="2" id="KW-1185">Reference proteome</keyword>